<keyword evidence="4" id="KW-1185">Reference proteome</keyword>
<dbReference type="InterPro" id="IPR001031">
    <property type="entry name" value="Thioesterase"/>
</dbReference>
<evidence type="ECO:0000256" key="1">
    <source>
        <dbReference type="ARBA" id="ARBA00007169"/>
    </source>
</evidence>
<dbReference type="Pfam" id="PF00975">
    <property type="entry name" value="Thioesterase"/>
    <property type="match status" value="1"/>
</dbReference>
<organism evidence="3 4">
    <name type="scientific">Ktedonobacter robiniae</name>
    <dbReference type="NCBI Taxonomy" id="2778365"/>
    <lineage>
        <taxon>Bacteria</taxon>
        <taxon>Bacillati</taxon>
        <taxon>Chloroflexota</taxon>
        <taxon>Ktedonobacteria</taxon>
        <taxon>Ktedonobacterales</taxon>
        <taxon>Ktedonobacteraceae</taxon>
        <taxon>Ktedonobacter</taxon>
    </lineage>
</organism>
<evidence type="ECO:0000313" key="4">
    <source>
        <dbReference type="Proteomes" id="UP000654345"/>
    </source>
</evidence>
<proteinExistence type="inferred from homology"/>
<comment type="caution">
    <text evidence="3">The sequence shown here is derived from an EMBL/GenBank/DDBJ whole genome shotgun (WGS) entry which is preliminary data.</text>
</comment>
<name>A0ABQ3UYS7_9CHLR</name>
<evidence type="ECO:0000313" key="3">
    <source>
        <dbReference type="EMBL" id="GHO57943.1"/>
    </source>
</evidence>
<dbReference type="PANTHER" id="PTHR11487:SF0">
    <property type="entry name" value="S-ACYL FATTY ACID SYNTHASE THIOESTERASE, MEDIUM CHAIN"/>
    <property type="match status" value="1"/>
</dbReference>
<dbReference type="PANTHER" id="PTHR11487">
    <property type="entry name" value="THIOESTERASE"/>
    <property type="match status" value="1"/>
</dbReference>
<dbReference type="EMBL" id="BNJG01000002">
    <property type="protein sequence ID" value="GHO57943.1"/>
    <property type="molecule type" value="Genomic_DNA"/>
</dbReference>
<reference evidence="3 4" key="1">
    <citation type="journal article" date="2021" name="Int. J. Syst. Evol. Microbiol.">
        <title>Reticulibacter mediterranei gen. nov., sp. nov., within the new family Reticulibacteraceae fam. nov., and Ktedonospora formicarum gen. nov., sp. nov., Ktedonobacter robiniae sp. nov., Dictyobacter formicarum sp. nov. and Dictyobacter arantiisoli sp. nov., belonging to the class Ktedonobacteria.</title>
        <authorList>
            <person name="Yabe S."/>
            <person name="Zheng Y."/>
            <person name="Wang C.M."/>
            <person name="Sakai Y."/>
            <person name="Abe K."/>
            <person name="Yokota A."/>
            <person name="Donadio S."/>
            <person name="Cavaletti L."/>
            <person name="Monciardini P."/>
        </authorList>
    </citation>
    <scope>NUCLEOTIDE SEQUENCE [LARGE SCALE GENOMIC DNA]</scope>
    <source>
        <strain evidence="3 4">SOSP1-30</strain>
    </source>
</reference>
<accession>A0ABQ3UYS7</accession>
<dbReference type="InterPro" id="IPR029058">
    <property type="entry name" value="AB_hydrolase_fold"/>
</dbReference>
<dbReference type="Gene3D" id="3.40.50.1820">
    <property type="entry name" value="alpha/beta hydrolase"/>
    <property type="match status" value="1"/>
</dbReference>
<comment type="similarity">
    <text evidence="1">Belongs to the thioesterase family.</text>
</comment>
<gene>
    <name evidence="3" type="ORF">KSB_64180</name>
</gene>
<sequence length="235" mass="26247">MRLFCFPYAGGGVSAFHFLLEQAPSDIEICPIQLPGREGRFTETPFTELDVLVKSLYQALLPYFDGAYAFFGHSMGALISFELTRLIRLKGQVAGPVHLFVSGHRAPHLPDPRPPVHHLSDLQLIETLRQLNGTPEAVLNNSELLQLLLPLLRADFTLCETYAYRSELPLTCPISAFGGLDDSEVSREAIMAWREQTQGSFQARFFMGDHFYLHKEQANLLAAILAGLQSTSRDL</sequence>
<dbReference type="Proteomes" id="UP000654345">
    <property type="component" value="Unassembled WGS sequence"/>
</dbReference>
<dbReference type="InterPro" id="IPR012223">
    <property type="entry name" value="TEII"/>
</dbReference>
<evidence type="ECO:0000259" key="2">
    <source>
        <dbReference type="Pfam" id="PF00975"/>
    </source>
</evidence>
<dbReference type="SUPFAM" id="SSF53474">
    <property type="entry name" value="alpha/beta-Hydrolases"/>
    <property type="match status" value="1"/>
</dbReference>
<feature type="domain" description="Thioesterase" evidence="2">
    <location>
        <begin position="2"/>
        <end position="222"/>
    </location>
</feature>
<protein>
    <submittedName>
        <fullName evidence="3">Thioesterase</fullName>
    </submittedName>
</protein>